<accession>A0A193GEV9</accession>
<feature type="transmembrane region" description="Helical" evidence="1">
    <location>
        <begin position="18"/>
        <end position="38"/>
    </location>
</feature>
<name>A0A193GEV9_9BORD</name>
<gene>
    <name evidence="2" type="ORF">BAU07_13605</name>
</gene>
<keyword evidence="1" id="KW-0812">Transmembrane</keyword>
<reference evidence="2 3" key="1">
    <citation type="submission" date="2016-06" db="EMBL/GenBank/DDBJ databases">
        <title>Complete genome sequences of Bordetella bronchialis and Bordetella flabilis.</title>
        <authorList>
            <person name="LiPuma J.J."/>
            <person name="Spilker T."/>
        </authorList>
    </citation>
    <scope>NUCLEOTIDE SEQUENCE [LARGE SCALE GENOMIC DNA]</scope>
    <source>
        <strain evidence="2 3">AU10664</strain>
    </source>
</reference>
<keyword evidence="3" id="KW-1185">Reference proteome</keyword>
<dbReference type="Pfam" id="PF07843">
    <property type="entry name" value="DUF1634"/>
    <property type="match status" value="1"/>
</dbReference>
<evidence type="ECO:0000313" key="3">
    <source>
        <dbReference type="Proteomes" id="UP000091926"/>
    </source>
</evidence>
<organism evidence="2 3">
    <name type="scientific">Bordetella flabilis</name>
    <dbReference type="NCBI Taxonomy" id="463014"/>
    <lineage>
        <taxon>Bacteria</taxon>
        <taxon>Pseudomonadati</taxon>
        <taxon>Pseudomonadota</taxon>
        <taxon>Betaproteobacteria</taxon>
        <taxon>Burkholderiales</taxon>
        <taxon>Alcaligenaceae</taxon>
        <taxon>Bordetella</taxon>
    </lineage>
</organism>
<keyword evidence="1" id="KW-1133">Transmembrane helix</keyword>
<dbReference type="STRING" id="463014.BAU07_13605"/>
<dbReference type="KEGG" id="bfz:BAU07_13605"/>
<dbReference type="OrthoDB" id="9106625at2"/>
<dbReference type="InterPro" id="IPR012861">
    <property type="entry name" value="DUF1634"/>
</dbReference>
<dbReference type="EMBL" id="CP016172">
    <property type="protein sequence ID" value="ANN77986.1"/>
    <property type="molecule type" value="Genomic_DNA"/>
</dbReference>
<evidence type="ECO:0008006" key="4">
    <source>
        <dbReference type="Google" id="ProtNLM"/>
    </source>
</evidence>
<dbReference type="AlphaFoldDB" id="A0A193GEV9"/>
<evidence type="ECO:0000256" key="1">
    <source>
        <dbReference type="SAM" id="Phobius"/>
    </source>
</evidence>
<sequence>MSGAADVLRRHEALLGGLLRFGTWAACLLMVAGALLDLPAASRLGLPDGMAAMDVIRAGIAVLIFLPVARVALMLVLFLNERDYVYTAIAALVLAIIGTGFFFAR</sequence>
<proteinExistence type="predicted"/>
<feature type="transmembrane region" description="Helical" evidence="1">
    <location>
        <begin position="58"/>
        <end position="78"/>
    </location>
</feature>
<evidence type="ECO:0000313" key="2">
    <source>
        <dbReference type="EMBL" id="ANN77986.1"/>
    </source>
</evidence>
<protein>
    <recommendedName>
        <fullName evidence="4">DUF1634 domain-containing protein</fullName>
    </recommendedName>
</protein>
<feature type="transmembrane region" description="Helical" evidence="1">
    <location>
        <begin position="84"/>
        <end position="104"/>
    </location>
</feature>
<dbReference type="Proteomes" id="UP000091926">
    <property type="component" value="Chromosome"/>
</dbReference>
<dbReference type="RefSeq" id="WP_066658596.1">
    <property type="nucleotide sequence ID" value="NZ_CBCSCL010000001.1"/>
</dbReference>
<keyword evidence="1" id="KW-0472">Membrane</keyword>